<dbReference type="HOGENOM" id="CLU_031285_12_0_12"/>
<dbReference type="OrthoDB" id="9798191at2"/>
<dbReference type="InterPro" id="IPR050490">
    <property type="entry name" value="Bact_solute-bd_prot1"/>
</dbReference>
<protein>
    <submittedName>
        <fullName evidence="4">Extracellular solute-binding protein, family 1</fullName>
    </submittedName>
</protein>
<dbReference type="SUPFAM" id="SSF53850">
    <property type="entry name" value="Periplasmic binding protein-like II"/>
    <property type="match status" value="1"/>
</dbReference>
<dbReference type="InParanoid" id="F5Y969"/>
<feature type="signal peptide" evidence="3">
    <location>
        <begin position="1"/>
        <end position="22"/>
    </location>
</feature>
<feature type="chain" id="PRO_5003331586" evidence="3">
    <location>
        <begin position="23"/>
        <end position="430"/>
    </location>
</feature>
<dbReference type="RefSeq" id="WP_015712311.1">
    <property type="nucleotide sequence ID" value="NC_015577.1"/>
</dbReference>
<dbReference type="STRING" id="545695.TREAZ_3251"/>
<dbReference type="Proteomes" id="UP000009222">
    <property type="component" value="Chromosome"/>
</dbReference>
<organism evidence="4 5">
    <name type="scientific">Leadbettera azotonutricia (strain ATCC BAA-888 / DSM 13862 / ZAS-9)</name>
    <name type="common">Treponema azotonutricium</name>
    <dbReference type="NCBI Taxonomy" id="545695"/>
    <lineage>
        <taxon>Bacteria</taxon>
        <taxon>Pseudomonadati</taxon>
        <taxon>Spirochaetota</taxon>
        <taxon>Spirochaetia</taxon>
        <taxon>Spirochaetales</taxon>
        <taxon>Breznakiellaceae</taxon>
        <taxon>Leadbettera</taxon>
    </lineage>
</organism>
<dbReference type="Gene3D" id="3.40.190.10">
    <property type="entry name" value="Periplasmic binding protein-like II"/>
    <property type="match status" value="2"/>
</dbReference>
<reference evidence="5" key="1">
    <citation type="submission" date="2009-12" db="EMBL/GenBank/DDBJ databases">
        <title>Complete sequence of Treponema azotonutricium strain ZAS-9.</title>
        <authorList>
            <person name="Tetu S.G."/>
            <person name="Matson E."/>
            <person name="Ren Q."/>
            <person name="Seshadri R."/>
            <person name="Elbourne L."/>
            <person name="Hassan K.A."/>
            <person name="Durkin A."/>
            <person name="Radune D."/>
            <person name="Mohamoud Y."/>
            <person name="Shay R."/>
            <person name="Jin S."/>
            <person name="Zhang X."/>
            <person name="Lucey K."/>
            <person name="Ballor N.R."/>
            <person name="Ottesen E."/>
            <person name="Rosenthal R."/>
            <person name="Allen A."/>
            <person name="Leadbetter J.R."/>
            <person name="Paulsen I.T."/>
        </authorList>
    </citation>
    <scope>NUCLEOTIDE SEQUENCE [LARGE SCALE GENOMIC DNA]</scope>
    <source>
        <strain evidence="5">ATCC BAA-888 / DSM 13862 / ZAS-9</strain>
    </source>
</reference>
<keyword evidence="5" id="KW-1185">Reference proteome</keyword>
<dbReference type="PANTHER" id="PTHR43649:SF14">
    <property type="entry name" value="BLR3389 PROTEIN"/>
    <property type="match status" value="1"/>
</dbReference>
<gene>
    <name evidence="4" type="ordered locus">TREAZ_3251</name>
</gene>
<keyword evidence="3" id="KW-0732">Signal</keyword>
<evidence type="ECO:0000256" key="1">
    <source>
        <dbReference type="ARBA" id="ARBA00004418"/>
    </source>
</evidence>
<comment type="similarity">
    <text evidence="2">Belongs to the bacterial solute-binding protein 1 family.</text>
</comment>
<dbReference type="Pfam" id="PF01547">
    <property type="entry name" value="SBP_bac_1"/>
    <property type="match status" value="1"/>
</dbReference>
<dbReference type="eggNOG" id="COG1653">
    <property type="taxonomic scope" value="Bacteria"/>
</dbReference>
<reference evidence="4 5" key="2">
    <citation type="journal article" date="2011" name="ISME J.">
        <title>RNA-seq reveals cooperative metabolic interactions between two termite-gut spirochete species in co-culture.</title>
        <authorList>
            <person name="Rosenthal A.Z."/>
            <person name="Matson E.G."/>
            <person name="Eldar A."/>
            <person name="Leadbetter J.R."/>
        </authorList>
    </citation>
    <scope>NUCLEOTIDE SEQUENCE [LARGE SCALE GENOMIC DNA]</scope>
    <source>
        <strain evidence="5">ATCC BAA-888 / DSM 13862 / ZAS-9</strain>
    </source>
</reference>
<comment type="subcellular location">
    <subcellularLocation>
        <location evidence="1">Periplasm</location>
    </subcellularLocation>
</comment>
<evidence type="ECO:0000313" key="4">
    <source>
        <dbReference type="EMBL" id="AEF81596.1"/>
    </source>
</evidence>
<evidence type="ECO:0000256" key="3">
    <source>
        <dbReference type="SAM" id="SignalP"/>
    </source>
</evidence>
<sequence length="430" mass="46573">MSLKRILFLGLLTVMAAGLVFAAGGSQASGGSANSLEIWSIQTTGKGPGIFERAVARFTADNPTIKANLTMIVNDAYKQKIAVALASGQTPDAFLSWSGGPMYEYAKNGSIVDLTSYMNANNYKDKFLDAAIAQATYQGKIWGLPMQNVSVCTVFYNKELFAKYNIAVPTTIRELEAACDTLKKNGITPFSLANKTQWTGSMYFMFLATRRGGTQPFINAVDGSGTFLDPAFIYAGEKLQEWVNKGYFNTGFNGLDEDSGQARQILYRGEAAMHIMGSWFNSSALTESPEFAAKMGIFKFPRDEQGSGNPNTVIGTVGDNFYHVASSSKNQAKAFELISHLIDDNGIADALDDGRIPPVKGVKLSDPILAELFGQVQAAPDIQLWYDQSLSPEVADVHKVTSQEIFGGTLSPRAAAQQLQDAQAAYLKKK</sequence>
<dbReference type="InterPro" id="IPR006059">
    <property type="entry name" value="SBP"/>
</dbReference>
<proteinExistence type="inferred from homology"/>
<accession>F5Y969</accession>
<name>F5Y969_LEAAZ</name>
<dbReference type="PANTHER" id="PTHR43649">
    <property type="entry name" value="ARABINOSE-BINDING PROTEIN-RELATED"/>
    <property type="match status" value="1"/>
</dbReference>
<dbReference type="FunCoup" id="F5Y969">
    <property type="interactions" value="77"/>
</dbReference>
<dbReference type="GO" id="GO:0042597">
    <property type="term" value="C:periplasmic space"/>
    <property type="evidence" value="ECO:0007669"/>
    <property type="project" value="UniProtKB-SubCell"/>
</dbReference>
<evidence type="ECO:0000256" key="2">
    <source>
        <dbReference type="ARBA" id="ARBA00008520"/>
    </source>
</evidence>
<evidence type="ECO:0000313" key="5">
    <source>
        <dbReference type="Proteomes" id="UP000009222"/>
    </source>
</evidence>
<dbReference type="EMBL" id="CP001841">
    <property type="protein sequence ID" value="AEF81596.1"/>
    <property type="molecule type" value="Genomic_DNA"/>
</dbReference>
<dbReference type="AlphaFoldDB" id="F5Y969"/>
<dbReference type="KEGG" id="taz:TREAZ_3251"/>